<feature type="compositionally biased region" description="Basic and acidic residues" evidence="1">
    <location>
        <begin position="204"/>
        <end position="227"/>
    </location>
</feature>
<dbReference type="OrthoDB" id="1731207at2759"/>
<evidence type="ECO:0000259" key="3">
    <source>
        <dbReference type="Pfam" id="PF24626"/>
    </source>
</evidence>
<dbReference type="InterPro" id="IPR056924">
    <property type="entry name" value="SH3_Tf2-1"/>
</dbReference>
<sequence>ILIISKEEGEQNVDIKLFIKTVQEQFKALNARLDYLQPIPRYRSLTSRNNDEEEEEEYSDGRDNENERRRKDEPRRDNYLEWERKVEHVFDYHNYSKEKKVKLELVEFIDYANQFVINRRRNEKRLIRTWKDIKSIMRRRFVSSQCYRDLHRKLKCLTQGSMSVQDYYKEMEIAMTRVNVEENQEATMAGFIRGLKKEIVREWDQKEKSEQKNEKSKRKESDSEKKKQMSFFARESGIKKALFSNQPMLVLMYNEACLIFKIDPSSLPTSDFHDTFPDEVPSGLPSIRGIEHHIDLILGVILLNRPTYRNRPASWEECLPHLEFAYRAIQFSSYSPFKVVYDFNPLIPLHMLTLPTNDHANLDGRQKAKFVTKLHTKVQANIKKSNKQYARQANKGHVMIFKPRDYVWVHRQKERFPTQRKYKLQPRGDGTFQVLERINDNAYKLDL</sequence>
<protein>
    <submittedName>
        <fullName evidence="4">Uncharacterized protein</fullName>
    </submittedName>
</protein>
<dbReference type="Pfam" id="PF03732">
    <property type="entry name" value="Retrotrans_gag"/>
    <property type="match status" value="1"/>
</dbReference>
<dbReference type="Proteomes" id="UP000257109">
    <property type="component" value="Unassembled WGS sequence"/>
</dbReference>
<gene>
    <name evidence="4" type="ORF">CR513_11265</name>
</gene>
<dbReference type="Pfam" id="PF24626">
    <property type="entry name" value="SH3_Tf2-1"/>
    <property type="match status" value="1"/>
</dbReference>
<feature type="compositionally biased region" description="Basic and acidic residues" evidence="1">
    <location>
        <begin position="59"/>
        <end position="74"/>
    </location>
</feature>
<evidence type="ECO:0000313" key="5">
    <source>
        <dbReference type="Proteomes" id="UP000257109"/>
    </source>
</evidence>
<proteinExistence type="predicted"/>
<dbReference type="EMBL" id="QJKJ01001975">
    <property type="protein sequence ID" value="RDY04947.1"/>
    <property type="molecule type" value="Genomic_DNA"/>
</dbReference>
<comment type="caution">
    <text evidence="4">The sequence shown here is derived from an EMBL/GenBank/DDBJ whole genome shotgun (WGS) entry which is preliminary data.</text>
</comment>
<feature type="region of interest" description="Disordered" evidence="1">
    <location>
        <begin position="204"/>
        <end position="228"/>
    </location>
</feature>
<organism evidence="4 5">
    <name type="scientific">Mucuna pruriens</name>
    <name type="common">Velvet bean</name>
    <name type="synonym">Dolichos pruriens</name>
    <dbReference type="NCBI Taxonomy" id="157652"/>
    <lineage>
        <taxon>Eukaryota</taxon>
        <taxon>Viridiplantae</taxon>
        <taxon>Streptophyta</taxon>
        <taxon>Embryophyta</taxon>
        <taxon>Tracheophyta</taxon>
        <taxon>Spermatophyta</taxon>
        <taxon>Magnoliopsida</taxon>
        <taxon>eudicotyledons</taxon>
        <taxon>Gunneridae</taxon>
        <taxon>Pentapetalae</taxon>
        <taxon>rosids</taxon>
        <taxon>fabids</taxon>
        <taxon>Fabales</taxon>
        <taxon>Fabaceae</taxon>
        <taxon>Papilionoideae</taxon>
        <taxon>50 kb inversion clade</taxon>
        <taxon>NPAAA clade</taxon>
        <taxon>indigoferoid/millettioid clade</taxon>
        <taxon>Phaseoleae</taxon>
        <taxon>Mucuna</taxon>
    </lineage>
</organism>
<name>A0A371HQA5_MUCPR</name>
<evidence type="ECO:0000313" key="4">
    <source>
        <dbReference type="EMBL" id="RDY04947.1"/>
    </source>
</evidence>
<feature type="domain" description="Retrotransposon gag" evidence="2">
    <location>
        <begin position="107"/>
        <end position="196"/>
    </location>
</feature>
<feature type="domain" description="Tf2-1-like SH3-like" evidence="3">
    <location>
        <begin position="405"/>
        <end position="447"/>
    </location>
</feature>
<evidence type="ECO:0000256" key="1">
    <source>
        <dbReference type="SAM" id="MobiDB-lite"/>
    </source>
</evidence>
<feature type="non-terminal residue" evidence="4">
    <location>
        <position position="447"/>
    </location>
</feature>
<dbReference type="InterPro" id="IPR005162">
    <property type="entry name" value="Retrotrans_gag_dom"/>
</dbReference>
<dbReference type="AlphaFoldDB" id="A0A371HQA5"/>
<reference evidence="4" key="1">
    <citation type="submission" date="2018-05" db="EMBL/GenBank/DDBJ databases">
        <title>Draft genome of Mucuna pruriens seed.</title>
        <authorList>
            <person name="Nnadi N.E."/>
            <person name="Vos R."/>
            <person name="Hasami M.H."/>
            <person name="Devisetty U.K."/>
            <person name="Aguiy J.C."/>
        </authorList>
    </citation>
    <scope>NUCLEOTIDE SEQUENCE [LARGE SCALE GENOMIC DNA]</scope>
    <source>
        <strain evidence="4">JCA_2017</strain>
    </source>
</reference>
<feature type="region of interest" description="Disordered" evidence="1">
    <location>
        <begin position="46"/>
        <end position="74"/>
    </location>
</feature>
<accession>A0A371HQA5</accession>
<feature type="non-terminal residue" evidence="4">
    <location>
        <position position="1"/>
    </location>
</feature>
<evidence type="ECO:0000259" key="2">
    <source>
        <dbReference type="Pfam" id="PF03732"/>
    </source>
</evidence>
<keyword evidence="5" id="KW-1185">Reference proteome</keyword>
<dbReference type="PANTHER" id="PTHR35046:SF9">
    <property type="entry name" value="RNA-DIRECTED DNA POLYMERASE"/>
    <property type="match status" value="1"/>
</dbReference>
<dbReference type="PANTHER" id="PTHR35046">
    <property type="entry name" value="ZINC KNUCKLE (CCHC-TYPE) FAMILY PROTEIN"/>
    <property type="match status" value="1"/>
</dbReference>